<evidence type="ECO:0000256" key="1">
    <source>
        <dbReference type="ARBA" id="ARBA00004370"/>
    </source>
</evidence>
<evidence type="ECO:0000256" key="4">
    <source>
        <dbReference type="ARBA" id="ARBA00022833"/>
    </source>
</evidence>
<evidence type="ECO:0000256" key="7">
    <source>
        <dbReference type="SAM" id="Phobius"/>
    </source>
</evidence>
<keyword evidence="3 6" id="KW-0863">Zinc-finger</keyword>
<dbReference type="PANTHER" id="PTHR46151">
    <property type="entry name" value="NEP1-INTERACTING PROTEIN-LIKE 2"/>
    <property type="match status" value="1"/>
</dbReference>
<protein>
    <submittedName>
        <fullName evidence="9">Putative anaphase-promoting complex subunit 11 ring-h2 finger protein</fullName>
    </submittedName>
</protein>
<dbReference type="AlphaFoldDB" id="A0A172GY43"/>
<reference evidence="9" key="1">
    <citation type="journal article" date="2016" name="Chromosome Res.">
        <title>Integration of Lupinus angustifolius L. (narrow-leafed lupin) genome maps and comparative mapping within legumes.</title>
        <authorList>
            <person name="Wyrwa K."/>
            <person name="Ksiazkiewicz M."/>
            <person name="Szczepaniak A."/>
            <person name="Susek K."/>
            <person name="Podkowinski J."/>
            <person name="Naganowska B."/>
        </authorList>
    </citation>
    <scope>NUCLEOTIDE SEQUENCE</scope>
</reference>
<sequence length="242" mass="26323">MAIINTSPTMTKWFSTVIEAVTRCKESFSSSVLAAISSSAVELFMMVLERVLFAAFTCTLALGGSIIGTIAGAIRGQTTEAGFLDGAGKGAVTGAIAAIELVNFAAAGEPLSEVTMLSTFLNGEVFIEWICPAAARAYELHINTAETSYREVSDIYDISGVKGMPQSSILKLPFQQFKSCKMMKLNNKLSCSICLQDYEDGELVRKLPKCGHLFHLECIDKWLIQQGSCPMCRTYVPHQIHE</sequence>
<dbReference type="Gene3D" id="3.30.40.10">
    <property type="entry name" value="Zinc/RING finger domain, C3HC4 (zinc finger)"/>
    <property type="match status" value="1"/>
</dbReference>
<dbReference type="GO" id="GO:0016020">
    <property type="term" value="C:membrane"/>
    <property type="evidence" value="ECO:0007669"/>
    <property type="project" value="UniProtKB-SubCell"/>
</dbReference>
<dbReference type="PROSITE" id="PS50089">
    <property type="entry name" value="ZF_RING_2"/>
    <property type="match status" value="1"/>
</dbReference>
<keyword evidence="5 7" id="KW-0472">Membrane</keyword>
<proteinExistence type="predicted"/>
<keyword evidence="7" id="KW-0812">Transmembrane</keyword>
<evidence type="ECO:0000256" key="5">
    <source>
        <dbReference type="ARBA" id="ARBA00023136"/>
    </source>
</evidence>
<feature type="transmembrane region" description="Helical" evidence="7">
    <location>
        <begin position="51"/>
        <end position="74"/>
    </location>
</feature>
<evidence type="ECO:0000259" key="8">
    <source>
        <dbReference type="PROSITE" id="PS50089"/>
    </source>
</evidence>
<evidence type="ECO:0000313" key="9">
    <source>
        <dbReference type="EMBL" id="AMK48039.1"/>
    </source>
</evidence>
<dbReference type="GO" id="GO:0008270">
    <property type="term" value="F:zinc ion binding"/>
    <property type="evidence" value="ECO:0007669"/>
    <property type="project" value="UniProtKB-KW"/>
</dbReference>
<dbReference type="InterPro" id="IPR001841">
    <property type="entry name" value="Znf_RING"/>
</dbReference>
<dbReference type="Pfam" id="PF13639">
    <property type="entry name" value="zf-RING_2"/>
    <property type="match status" value="1"/>
</dbReference>
<organism evidence="9">
    <name type="scientific">Lupinus angustifolius</name>
    <name type="common">Narrow-leaved blue lupine</name>
    <dbReference type="NCBI Taxonomy" id="3871"/>
    <lineage>
        <taxon>Eukaryota</taxon>
        <taxon>Viridiplantae</taxon>
        <taxon>Streptophyta</taxon>
        <taxon>Embryophyta</taxon>
        <taxon>Tracheophyta</taxon>
        <taxon>Spermatophyta</taxon>
        <taxon>Magnoliopsida</taxon>
        <taxon>eudicotyledons</taxon>
        <taxon>Gunneridae</taxon>
        <taxon>Pentapetalae</taxon>
        <taxon>rosids</taxon>
        <taxon>fabids</taxon>
        <taxon>Fabales</taxon>
        <taxon>Fabaceae</taxon>
        <taxon>Papilionoideae</taxon>
        <taxon>50 kb inversion clade</taxon>
        <taxon>genistoids sensu lato</taxon>
        <taxon>core genistoids</taxon>
        <taxon>Genisteae</taxon>
        <taxon>Lupinus</taxon>
    </lineage>
</organism>
<dbReference type="CDD" id="cd16461">
    <property type="entry name" value="RING-H2_EL5-like"/>
    <property type="match status" value="1"/>
</dbReference>
<comment type="subcellular location">
    <subcellularLocation>
        <location evidence="1">Membrane</location>
    </subcellularLocation>
</comment>
<evidence type="ECO:0000256" key="2">
    <source>
        <dbReference type="ARBA" id="ARBA00022723"/>
    </source>
</evidence>
<dbReference type="EMBL" id="KU678226">
    <property type="protein sequence ID" value="AMK48039.1"/>
    <property type="molecule type" value="Genomic_DNA"/>
</dbReference>
<dbReference type="PANTHER" id="PTHR46151:SF12">
    <property type="entry name" value="RING_U-BOX SUPERFAMILY PROTEIN"/>
    <property type="match status" value="1"/>
</dbReference>
<dbReference type="SMART" id="SM00184">
    <property type="entry name" value="RING"/>
    <property type="match status" value="1"/>
</dbReference>
<keyword evidence="4" id="KW-0862">Zinc</keyword>
<name>A0A172GY43_LUPAN</name>
<dbReference type="SUPFAM" id="SSF57850">
    <property type="entry name" value="RING/U-box"/>
    <property type="match status" value="1"/>
</dbReference>
<evidence type="ECO:0000256" key="6">
    <source>
        <dbReference type="PROSITE-ProRule" id="PRU00175"/>
    </source>
</evidence>
<keyword evidence="7" id="KW-1133">Transmembrane helix</keyword>
<keyword evidence="2" id="KW-0479">Metal-binding</keyword>
<feature type="domain" description="RING-type" evidence="8">
    <location>
        <begin position="191"/>
        <end position="233"/>
    </location>
</feature>
<accession>A0A172GY43</accession>
<dbReference type="InterPro" id="IPR013083">
    <property type="entry name" value="Znf_RING/FYVE/PHD"/>
</dbReference>
<evidence type="ECO:0000256" key="3">
    <source>
        <dbReference type="ARBA" id="ARBA00022771"/>
    </source>
</evidence>